<keyword evidence="1" id="KW-1133">Transmembrane helix</keyword>
<feature type="transmembrane region" description="Helical" evidence="1">
    <location>
        <begin position="42"/>
        <end position="59"/>
    </location>
</feature>
<comment type="caution">
    <text evidence="2">The sequence shown here is derived from an EMBL/GenBank/DDBJ whole genome shotgun (WGS) entry which is preliminary data.</text>
</comment>
<reference evidence="2 3" key="1">
    <citation type="submission" date="2021-11" db="EMBL/GenBank/DDBJ databases">
        <title>Genomic of Niabella pedocola.</title>
        <authorList>
            <person name="Wu T."/>
        </authorList>
    </citation>
    <scope>NUCLEOTIDE SEQUENCE [LARGE SCALE GENOMIC DNA]</scope>
    <source>
        <strain evidence="2 3">JCM 31011</strain>
    </source>
</reference>
<name>A0ABS8PX32_9BACT</name>
<dbReference type="RefSeq" id="WP_231008164.1">
    <property type="nucleotide sequence ID" value="NZ_JAJNEC010000007.1"/>
</dbReference>
<keyword evidence="1" id="KW-0472">Membrane</keyword>
<keyword evidence="3" id="KW-1185">Reference proteome</keyword>
<organism evidence="2 3">
    <name type="scientific">Niabella pedocola</name>
    <dbReference type="NCBI Taxonomy" id="1752077"/>
    <lineage>
        <taxon>Bacteria</taxon>
        <taxon>Pseudomonadati</taxon>
        <taxon>Bacteroidota</taxon>
        <taxon>Chitinophagia</taxon>
        <taxon>Chitinophagales</taxon>
        <taxon>Chitinophagaceae</taxon>
        <taxon>Niabella</taxon>
    </lineage>
</organism>
<protein>
    <submittedName>
        <fullName evidence="2">Uncharacterized protein</fullName>
    </submittedName>
</protein>
<evidence type="ECO:0000256" key="1">
    <source>
        <dbReference type="SAM" id="Phobius"/>
    </source>
</evidence>
<accession>A0ABS8PX32</accession>
<sequence length="187" mass="21439">MDLNELKSGWQKAGGSFKSEADLRRMTRIMNHPSIKKIRTKLVIEIIVLLFILFIYYDWFDGDQKPFYANLALVAGLLLYIVNDVIGLICILKPVNTMNLKESVAEYLMRVKRLSVFSVIIAFLYSISIMIFFASAINFTKEKGLVLVFSSVIMFQLILLSFNVWKKRINNLKQQVADFGPDEAISV</sequence>
<keyword evidence="1" id="KW-0812">Transmembrane</keyword>
<dbReference type="EMBL" id="JAJNEC010000007">
    <property type="protein sequence ID" value="MCD2425621.1"/>
    <property type="molecule type" value="Genomic_DNA"/>
</dbReference>
<evidence type="ECO:0000313" key="2">
    <source>
        <dbReference type="EMBL" id="MCD2425621.1"/>
    </source>
</evidence>
<feature type="transmembrane region" description="Helical" evidence="1">
    <location>
        <begin position="71"/>
        <end position="93"/>
    </location>
</feature>
<dbReference type="Proteomes" id="UP001199816">
    <property type="component" value="Unassembled WGS sequence"/>
</dbReference>
<feature type="transmembrane region" description="Helical" evidence="1">
    <location>
        <begin position="145"/>
        <end position="165"/>
    </location>
</feature>
<proteinExistence type="predicted"/>
<feature type="transmembrane region" description="Helical" evidence="1">
    <location>
        <begin position="114"/>
        <end position="139"/>
    </location>
</feature>
<evidence type="ECO:0000313" key="3">
    <source>
        <dbReference type="Proteomes" id="UP001199816"/>
    </source>
</evidence>
<gene>
    <name evidence="2" type="ORF">LQ567_22750</name>
</gene>